<feature type="compositionally biased region" description="Polar residues" evidence="1">
    <location>
        <begin position="101"/>
        <end position="123"/>
    </location>
</feature>
<dbReference type="RefSeq" id="XP_060280268.1">
    <property type="nucleotide sequence ID" value="XM_060422622.1"/>
</dbReference>
<dbReference type="AlphaFoldDB" id="A0AAJ0FKG2"/>
<protein>
    <recommendedName>
        <fullName evidence="5">Secreted protein</fullName>
    </recommendedName>
</protein>
<evidence type="ECO:0008006" key="5">
    <source>
        <dbReference type="Google" id="ProtNLM"/>
    </source>
</evidence>
<keyword evidence="4" id="KW-1185">Reference proteome</keyword>
<evidence type="ECO:0000313" key="3">
    <source>
        <dbReference type="EMBL" id="KAK1764055.1"/>
    </source>
</evidence>
<sequence length="211" mass="23309">MARQWHIIMRTAILLTASASHSASTRSLYILPCRLTVTSAFALLVHRASQLGITPAFLGARGIPNVKQSADGEGFSFLFLLFLLSVRIVFASPRNLQDPSWTGAAQQIPHQTAHKTGSVSNPPRGSRFGGSGLRRLGWITHCHHKKSPPIVSQLSIHLSRHPIILITGHSPSRIRCPVSSRPDEPRVELDLCDVKGAFPQRERYLYHIAHP</sequence>
<name>A0AAJ0FKG2_9PEZI</name>
<accession>A0AAJ0FKG2</accession>
<gene>
    <name evidence="3" type="ORF">QBC33DRAFT_204337</name>
</gene>
<feature type="region of interest" description="Disordered" evidence="1">
    <location>
        <begin position="101"/>
        <end position="126"/>
    </location>
</feature>
<feature type="signal peptide" evidence="2">
    <location>
        <begin position="1"/>
        <end position="27"/>
    </location>
</feature>
<proteinExistence type="predicted"/>
<dbReference type="Proteomes" id="UP001244011">
    <property type="component" value="Unassembled WGS sequence"/>
</dbReference>
<evidence type="ECO:0000256" key="1">
    <source>
        <dbReference type="SAM" id="MobiDB-lite"/>
    </source>
</evidence>
<reference evidence="3" key="1">
    <citation type="submission" date="2023-06" db="EMBL/GenBank/DDBJ databases">
        <title>Genome-scale phylogeny and comparative genomics of the fungal order Sordariales.</title>
        <authorList>
            <consortium name="Lawrence Berkeley National Laboratory"/>
            <person name="Hensen N."/>
            <person name="Bonometti L."/>
            <person name="Westerberg I."/>
            <person name="Brannstrom I.O."/>
            <person name="Guillou S."/>
            <person name="Cros-Aarteil S."/>
            <person name="Calhoun S."/>
            <person name="Haridas S."/>
            <person name="Kuo A."/>
            <person name="Mondo S."/>
            <person name="Pangilinan J."/>
            <person name="Riley R."/>
            <person name="Labutti K."/>
            <person name="Andreopoulos B."/>
            <person name="Lipzen A."/>
            <person name="Chen C."/>
            <person name="Yanf M."/>
            <person name="Daum C."/>
            <person name="Ng V."/>
            <person name="Clum A."/>
            <person name="Steindorff A."/>
            <person name="Ohm R."/>
            <person name="Martin F."/>
            <person name="Silar P."/>
            <person name="Natvig D."/>
            <person name="Lalanne C."/>
            <person name="Gautier V."/>
            <person name="Ament-Velasquez S.L."/>
            <person name="Kruys A."/>
            <person name="Hutchinson M.I."/>
            <person name="Powell A.J."/>
            <person name="Barry K."/>
            <person name="Miller A.N."/>
            <person name="Grigoriev I.V."/>
            <person name="Debuchy R."/>
            <person name="Gladieux P."/>
            <person name="Thoren M.H."/>
            <person name="Johannesson H."/>
        </authorList>
    </citation>
    <scope>NUCLEOTIDE SEQUENCE</scope>
    <source>
        <strain evidence="3">8032-3</strain>
    </source>
</reference>
<organism evidence="3 4">
    <name type="scientific">Phialemonium atrogriseum</name>
    <dbReference type="NCBI Taxonomy" id="1093897"/>
    <lineage>
        <taxon>Eukaryota</taxon>
        <taxon>Fungi</taxon>
        <taxon>Dikarya</taxon>
        <taxon>Ascomycota</taxon>
        <taxon>Pezizomycotina</taxon>
        <taxon>Sordariomycetes</taxon>
        <taxon>Sordariomycetidae</taxon>
        <taxon>Cephalothecales</taxon>
        <taxon>Cephalothecaceae</taxon>
        <taxon>Phialemonium</taxon>
    </lineage>
</organism>
<dbReference type="EMBL" id="MU839022">
    <property type="protein sequence ID" value="KAK1764055.1"/>
    <property type="molecule type" value="Genomic_DNA"/>
</dbReference>
<evidence type="ECO:0000313" key="4">
    <source>
        <dbReference type="Proteomes" id="UP001244011"/>
    </source>
</evidence>
<keyword evidence="2" id="KW-0732">Signal</keyword>
<feature type="chain" id="PRO_5042619147" description="Secreted protein" evidence="2">
    <location>
        <begin position="28"/>
        <end position="211"/>
    </location>
</feature>
<evidence type="ECO:0000256" key="2">
    <source>
        <dbReference type="SAM" id="SignalP"/>
    </source>
</evidence>
<dbReference type="GeneID" id="85305809"/>
<comment type="caution">
    <text evidence="3">The sequence shown here is derived from an EMBL/GenBank/DDBJ whole genome shotgun (WGS) entry which is preliminary data.</text>
</comment>